<gene>
    <name evidence="1" type="ORF">GSOID_T00022782001</name>
</gene>
<name>E4YZ72_OIKDI</name>
<evidence type="ECO:0000313" key="1">
    <source>
        <dbReference type="EMBL" id="CBY40750.1"/>
    </source>
</evidence>
<accession>E4YZ72</accession>
<proteinExistence type="predicted"/>
<organism evidence="1">
    <name type="scientific">Oikopleura dioica</name>
    <name type="common">Tunicate</name>
    <dbReference type="NCBI Taxonomy" id="34765"/>
    <lineage>
        <taxon>Eukaryota</taxon>
        <taxon>Metazoa</taxon>
        <taxon>Chordata</taxon>
        <taxon>Tunicata</taxon>
        <taxon>Appendicularia</taxon>
        <taxon>Copelata</taxon>
        <taxon>Oikopleuridae</taxon>
        <taxon>Oikopleura</taxon>
    </lineage>
</organism>
<protein>
    <submittedName>
        <fullName evidence="1">Uncharacterized protein</fullName>
    </submittedName>
</protein>
<reference evidence="1" key="1">
    <citation type="journal article" date="2010" name="Science">
        <title>Plasticity of animal genome architecture unmasked by rapid evolution of a pelagic tunicate.</title>
        <authorList>
            <person name="Denoeud F."/>
            <person name="Henriet S."/>
            <person name="Mungpakdee S."/>
            <person name="Aury J.M."/>
            <person name="Da Silva C."/>
            <person name="Brinkmann H."/>
            <person name="Mikhaleva J."/>
            <person name="Olsen L.C."/>
            <person name="Jubin C."/>
            <person name="Canestro C."/>
            <person name="Bouquet J.M."/>
            <person name="Danks G."/>
            <person name="Poulain J."/>
            <person name="Campsteijn C."/>
            <person name="Adamski M."/>
            <person name="Cross I."/>
            <person name="Yadetie F."/>
            <person name="Muffato M."/>
            <person name="Louis A."/>
            <person name="Butcher S."/>
            <person name="Tsagkogeorga G."/>
            <person name="Konrad A."/>
            <person name="Singh S."/>
            <person name="Jensen M.F."/>
            <person name="Cong E.H."/>
            <person name="Eikeseth-Otteraa H."/>
            <person name="Noel B."/>
            <person name="Anthouard V."/>
            <person name="Porcel B.M."/>
            <person name="Kachouri-Lafond R."/>
            <person name="Nishino A."/>
            <person name="Ugolini M."/>
            <person name="Chourrout P."/>
            <person name="Nishida H."/>
            <person name="Aasland R."/>
            <person name="Huzurbazar S."/>
            <person name="Westhof E."/>
            <person name="Delsuc F."/>
            <person name="Lehrach H."/>
            <person name="Reinhardt R."/>
            <person name="Weissenbach J."/>
            <person name="Roy S.W."/>
            <person name="Artiguenave F."/>
            <person name="Postlethwait J.H."/>
            <person name="Manak J.R."/>
            <person name="Thompson E.M."/>
            <person name="Jaillon O."/>
            <person name="Du Pasquier L."/>
            <person name="Boudinot P."/>
            <person name="Liberles D.A."/>
            <person name="Volff J.N."/>
            <person name="Philippe H."/>
            <person name="Lenhard B."/>
            <person name="Roest Crollius H."/>
            <person name="Wincker P."/>
            <person name="Chourrout D."/>
        </authorList>
    </citation>
    <scope>NUCLEOTIDE SEQUENCE [LARGE SCALE GENOMIC DNA]</scope>
</reference>
<dbReference type="EMBL" id="FN656093">
    <property type="protein sequence ID" value="CBY40750.1"/>
    <property type="molecule type" value="Genomic_DNA"/>
</dbReference>
<dbReference type="AlphaFoldDB" id="E4YZ72"/>
<dbReference type="Proteomes" id="UP000011014">
    <property type="component" value="Unassembled WGS sequence"/>
</dbReference>
<feature type="non-terminal residue" evidence="1">
    <location>
        <position position="1"/>
    </location>
</feature>
<sequence>VIGSEFVTSALINQSVQSVGICQLHKNCQKNGQLPDWCFTRRIKRLRWRCANFTTGRIKGILWMESAALNELI</sequence>